<keyword evidence="4 5" id="KW-0472">Membrane</keyword>
<keyword evidence="2 5" id="KW-0812">Transmembrane</keyword>
<dbReference type="GeneID" id="10277732"/>
<evidence type="ECO:0000256" key="4">
    <source>
        <dbReference type="ARBA" id="ARBA00023136"/>
    </source>
</evidence>
<evidence type="ECO:0000256" key="5">
    <source>
        <dbReference type="SAM" id="Phobius"/>
    </source>
</evidence>
<dbReference type="InterPro" id="IPR001694">
    <property type="entry name" value="NADH_UbQ_OxRdtase_su1/FPO"/>
</dbReference>
<accession>F0T703</accession>
<reference evidence="7" key="1">
    <citation type="submission" date="2011-02" db="EMBL/GenBank/DDBJ databases">
        <title>Complete sequence of Methanobacterium sp. AL-21.</title>
        <authorList>
            <consortium name="US DOE Joint Genome Institute"/>
            <person name="Lucas S."/>
            <person name="Copeland A."/>
            <person name="Lapidus A."/>
            <person name="Cheng J.-F."/>
            <person name="Goodwin L."/>
            <person name="Pitluck S."/>
            <person name="Chertkov O."/>
            <person name="Detter J.C."/>
            <person name="Han C."/>
            <person name="Tapia R."/>
            <person name="Land M."/>
            <person name="Hauser L."/>
            <person name="Kyrpides N."/>
            <person name="Ivanova N."/>
            <person name="Mikhailova N."/>
            <person name="Pagani I."/>
            <person name="Cadillo-Quiroz H."/>
            <person name="Imachi H."/>
            <person name="Zinder S."/>
            <person name="Liu W."/>
            <person name="Woyke T."/>
        </authorList>
    </citation>
    <scope>NUCLEOTIDE SEQUENCE [LARGE SCALE GENOMIC DNA]</scope>
    <source>
        <strain evidence="7">AL-21</strain>
    </source>
</reference>
<dbReference type="Pfam" id="PF00146">
    <property type="entry name" value="NADHdh"/>
    <property type="match status" value="1"/>
</dbReference>
<evidence type="ECO:0000256" key="3">
    <source>
        <dbReference type="ARBA" id="ARBA00022989"/>
    </source>
</evidence>
<feature type="transmembrane region" description="Helical" evidence="5">
    <location>
        <begin position="163"/>
        <end position="184"/>
    </location>
</feature>
<feature type="transmembrane region" description="Helical" evidence="5">
    <location>
        <begin position="86"/>
        <end position="104"/>
    </location>
</feature>
<evidence type="ECO:0000256" key="1">
    <source>
        <dbReference type="ARBA" id="ARBA00004141"/>
    </source>
</evidence>
<dbReference type="RefSeq" id="WP_013644874.1">
    <property type="nucleotide sequence ID" value="NC_015216.1"/>
</dbReference>
<dbReference type="PANTHER" id="PTHR43359:SF1">
    <property type="entry name" value="FORMATE HYDROGENLYASE SUBUNIT 4-RELATED"/>
    <property type="match status" value="1"/>
</dbReference>
<reference evidence="6 7" key="2">
    <citation type="journal article" date="2014" name="Int. J. Syst. Evol. Microbiol.">
        <title>Methanobacterium paludis sp. nov. and a novel strain of Methanobacterium lacus isolated from northern peatlands.</title>
        <authorList>
            <person name="Cadillo-Quiroz H."/>
            <person name="Brauer S.L."/>
            <person name="Goodson N."/>
            <person name="Yavitt J.B."/>
            <person name="Zinder S.H."/>
        </authorList>
    </citation>
    <scope>NUCLEOTIDE SEQUENCE [LARGE SCALE GENOMIC DNA]</scope>
    <source>
        <strain evidence="6 7">AL-21</strain>
    </source>
</reference>
<dbReference type="Proteomes" id="UP000007490">
    <property type="component" value="Chromosome"/>
</dbReference>
<organism evidence="6 7">
    <name type="scientific">Methanobacterium lacus (strain AL-21)</name>
    <dbReference type="NCBI Taxonomy" id="877455"/>
    <lineage>
        <taxon>Archaea</taxon>
        <taxon>Methanobacteriati</taxon>
        <taxon>Methanobacteriota</taxon>
        <taxon>Methanomada group</taxon>
        <taxon>Methanobacteria</taxon>
        <taxon>Methanobacteriales</taxon>
        <taxon>Methanobacteriaceae</taxon>
        <taxon>Methanobacterium</taxon>
    </lineage>
</organism>
<feature type="transmembrane region" description="Helical" evidence="5">
    <location>
        <begin position="56"/>
        <end position="80"/>
    </location>
</feature>
<feature type="transmembrane region" description="Helical" evidence="5">
    <location>
        <begin position="6"/>
        <end position="24"/>
    </location>
</feature>
<dbReference type="AlphaFoldDB" id="F0T703"/>
<comment type="subcellular location">
    <subcellularLocation>
        <location evidence="1">Membrane</location>
        <topology evidence="1">Multi-pass membrane protein</topology>
    </subcellularLocation>
</comment>
<dbReference type="HOGENOM" id="CLU_015134_0_2_2"/>
<dbReference type="EMBL" id="CP002551">
    <property type="protein sequence ID" value="ADZ09523.1"/>
    <property type="molecule type" value="Genomic_DNA"/>
</dbReference>
<name>F0T703_METLA</name>
<dbReference type="GO" id="GO:0005886">
    <property type="term" value="C:plasma membrane"/>
    <property type="evidence" value="ECO:0007669"/>
    <property type="project" value="TreeGrafter"/>
</dbReference>
<dbReference type="STRING" id="877455.Metbo_1281"/>
<evidence type="ECO:0000256" key="2">
    <source>
        <dbReference type="ARBA" id="ARBA00022692"/>
    </source>
</evidence>
<dbReference type="KEGG" id="mel:Metbo_1281"/>
<feature type="transmembrane region" description="Helical" evidence="5">
    <location>
        <begin position="266"/>
        <end position="285"/>
    </location>
</feature>
<keyword evidence="3 5" id="KW-1133">Transmembrane helix</keyword>
<feature type="transmembrane region" description="Helical" evidence="5">
    <location>
        <begin position="124"/>
        <end position="143"/>
    </location>
</feature>
<keyword evidence="7" id="KW-1185">Reference proteome</keyword>
<evidence type="ECO:0000313" key="6">
    <source>
        <dbReference type="EMBL" id="ADZ09523.1"/>
    </source>
</evidence>
<dbReference type="PANTHER" id="PTHR43359">
    <property type="entry name" value="FORMATE HYDROGENLYASE SUBUNIT 4"/>
    <property type="match status" value="1"/>
</dbReference>
<proteinExistence type="predicted"/>
<dbReference type="InterPro" id="IPR052561">
    <property type="entry name" value="ComplexI_Subunit1"/>
</dbReference>
<sequence length="286" mass="31295">MNLMTNILINVIIAFLIGSLLFGLQRKIMARIQGRPGPPIIQHILHTLKFFIKESAFPYTAAMPFYIAITAMLSMIWVAAVIVGPVTGGSLLLIFGIYAVHKIVEHNAGSSSGSPYGKLSCVRAVYSAAAEIPLFAVLVIIYFKTGTMNITGLINYQAVHGPLLYAIPLAALMFFVLIMSKAPYSPFAITKGKDIVSGYETEHFGLLRGYLMMSESIAWYMLLWVFLTVFLGPISIPVYLIGMIVMSSIIAFINATTPLLNPNHSIMMQVTFAFIGIVGSFALLMI</sequence>
<dbReference type="eggNOG" id="arCOG01545">
    <property type="taxonomic scope" value="Archaea"/>
</dbReference>
<gene>
    <name evidence="6" type="ordered locus">Metbo_1281</name>
</gene>
<evidence type="ECO:0000313" key="7">
    <source>
        <dbReference type="Proteomes" id="UP000007490"/>
    </source>
</evidence>
<protein>
    <submittedName>
        <fullName evidence="6">Respiratory-chain NADH dehydrogenase subunit 1</fullName>
    </submittedName>
</protein>
<feature type="transmembrane region" description="Helical" evidence="5">
    <location>
        <begin position="217"/>
        <end position="246"/>
    </location>
</feature>
<dbReference type="OrthoDB" id="15253at2157"/>